<evidence type="ECO:0000256" key="1">
    <source>
        <dbReference type="SAM" id="MobiDB-lite"/>
    </source>
</evidence>
<dbReference type="WBParaSite" id="GPUH_0000894801-mRNA-1">
    <property type="protein sequence ID" value="GPUH_0000894801-mRNA-1"/>
    <property type="gene ID" value="GPUH_0000894801"/>
</dbReference>
<dbReference type="AlphaFoldDB" id="A0A183DJP7"/>
<gene>
    <name evidence="2" type="ORF">GPUH_LOCUS8939</name>
</gene>
<feature type="region of interest" description="Disordered" evidence="1">
    <location>
        <begin position="49"/>
        <end position="80"/>
    </location>
</feature>
<evidence type="ECO:0000313" key="4">
    <source>
        <dbReference type="WBParaSite" id="GPUH_0000894801-mRNA-1"/>
    </source>
</evidence>
<evidence type="ECO:0000313" key="3">
    <source>
        <dbReference type="Proteomes" id="UP000271098"/>
    </source>
</evidence>
<keyword evidence="3" id="KW-1185">Reference proteome</keyword>
<reference evidence="4" key="1">
    <citation type="submission" date="2016-06" db="UniProtKB">
        <authorList>
            <consortium name="WormBaseParasite"/>
        </authorList>
    </citation>
    <scope>IDENTIFICATION</scope>
</reference>
<name>A0A183DJP7_9BILA</name>
<sequence>MYPQFRRNGFGHSNRRKLSAALMFVEEGARRVPVYSRDLQESSEKLLVRRNRKESANRMSRAKSEEAGEIGKTGLKETTD</sequence>
<evidence type="ECO:0000313" key="2">
    <source>
        <dbReference type="EMBL" id="VDK66499.1"/>
    </source>
</evidence>
<reference evidence="2 3" key="2">
    <citation type="submission" date="2018-11" db="EMBL/GenBank/DDBJ databases">
        <authorList>
            <consortium name="Pathogen Informatics"/>
        </authorList>
    </citation>
    <scope>NUCLEOTIDE SEQUENCE [LARGE SCALE GENOMIC DNA]</scope>
</reference>
<dbReference type="Proteomes" id="UP000271098">
    <property type="component" value="Unassembled WGS sequence"/>
</dbReference>
<proteinExistence type="predicted"/>
<protein>
    <submittedName>
        <fullName evidence="2 4">Uncharacterized protein</fullName>
    </submittedName>
</protein>
<organism evidence="4">
    <name type="scientific">Gongylonema pulchrum</name>
    <dbReference type="NCBI Taxonomy" id="637853"/>
    <lineage>
        <taxon>Eukaryota</taxon>
        <taxon>Metazoa</taxon>
        <taxon>Ecdysozoa</taxon>
        <taxon>Nematoda</taxon>
        <taxon>Chromadorea</taxon>
        <taxon>Rhabditida</taxon>
        <taxon>Spirurina</taxon>
        <taxon>Spiruromorpha</taxon>
        <taxon>Spiruroidea</taxon>
        <taxon>Gongylonematidae</taxon>
        <taxon>Gongylonema</taxon>
    </lineage>
</organism>
<accession>A0A183DJP7</accession>
<dbReference type="EMBL" id="UYRT01027574">
    <property type="protein sequence ID" value="VDK66499.1"/>
    <property type="molecule type" value="Genomic_DNA"/>
</dbReference>